<dbReference type="GeneID" id="24904262"/>
<gene>
    <name evidence="8" type="ordered locus">XNC1_3899</name>
</gene>
<dbReference type="HOGENOM" id="CLU_101288_3_0_6"/>
<dbReference type="eggNOG" id="COG0456">
    <property type="taxonomic scope" value="Bacteria"/>
</dbReference>
<comment type="catalytic activity">
    <reaction evidence="6">
        <text>glycyl-tRNA(Gly) + acetyl-CoA = N-acetylglycyl-tRNA(Gly) + CoA + H(+)</text>
        <dbReference type="Rhea" id="RHEA:81867"/>
        <dbReference type="Rhea" id="RHEA-COMP:9683"/>
        <dbReference type="Rhea" id="RHEA-COMP:19766"/>
        <dbReference type="ChEBI" id="CHEBI:15378"/>
        <dbReference type="ChEBI" id="CHEBI:57287"/>
        <dbReference type="ChEBI" id="CHEBI:57288"/>
        <dbReference type="ChEBI" id="CHEBI:78522"/>
        <dbReference type="ChEBI" id="CHEBI:232036"/>
    </reaction>
</comment>
<keyword evidence="5" id="KW-0012">Acyltransferase</keyword>
<keyword evidence="3" id="KW-1277">Toxin-antitoxin system</keyword>
<dbReference type="PANTHER" id="PTHR36449:SF1">
    <property type="entry name" value="ACETYLTRANSFERASE"/>
    <property type="match status" value="1"/>
</dbReference>
<dbReference type="GO" id="GO:0016747">
    <property type="term" value="F:acyltransferase activity, transferring groups other than amino-acyl groups"/>
    <property type="evidence" value="ECO:0007669"/>
    <property type="project" value="InterPro"/>
</dbReference>
<evidence type="ECO:0000256" key="1">
    <source>
        <dbReference type="ARBA" id="ARBA00009342"/>
    </source>
</evidence>
<dbReference type="AlphaFoldDB" id="D3VBT8"/>
<keyword evidence="4" id="KW-0808">Transferase</keyword>
<evidence type="ECO:0000313" key="8">
    <source>
        <dbReference type="EMBL" id="CBJ91927.1"/>
    </source>
</evidence>
<dbReference type="PROSITE" id="PS51186">
    <property type="entry name" value="GNAT"/>
    <property type="match status" value="1"/>
</dbReference>
<dbReference type="InterPro" id="IPR016181">
    <property type="entry name" value="Acyl_CoA_acyltransferase"/>
</dbReference>
<keyword evidence="9" id="KW-1185">Reference proteome</keyword>
<keyword evidence="2" id="KW-0678">Repressor</keyword>
<dbReference type="PANTHER" id="PTHR36449">
    <property type="entry name" value="ACETYLTRANSFERASE-RELATED"/>
    <property type="match status" value="1"/>
</dbReference>
<evidence type="ECO:0000313" key="9">
    <source>
        <dbReference type="Proteomes" id="UP000008075"/>
    </source>
</evidence>
<dbReference type="CDD" id="cd04301">
    <property type="entry name" value="NAT_SF"/>
    <property type="match status" value="1"/>
</dbReference>
<dbReference type="SMR" id="D3VBT8"/>
<dbReference type="InterPro" id="IPR000182">
    <property type="entry name" value="GNAT_dom"/>
</dbReference>
<comment type="similarity">
    <text evidence="1">Belongs to the acetyltransferase family. GNAT subfamily.</text>
</comment>
<organism evidence="8 9">
    <name type="scientific">Xenorhabdus nematophila (strain ATCC 19061 / DSM 3370 / CCUG 14189 / LMG 1036 / NCIMB 9965 / AN6)</name>
    <dbReference type="NCBI Taxonomy" id="406817"/>
    <lineage>
        <taxon>Bacteria</taxon>
        <taxon>Pseudomonadati</taxon>
        <taxon>Pseudomonadota</taxon>
        <taxon>Gammaproteobacteria</taxon>
        <taxon>Enterobacterales</taxon>
        <taxon>Morganellaceae</taxon>
        <taxon>Xenorhabdus</taxon>
    </lineage>
</organism>
<evidence type="ECO:0000256" key="4">
    <source>
        <dbReference type="ARBA" id="ARBA00022679"/>
    </source>
</evidence>
<dbReference type="EMBL" id="FN667742">
    <property type="protein sequence ID" value="CBJ91927.1"/>
    <property type="molecule type" value="Genomic_DNA"/>
</dbReference>
<evidence type="ECO:0000256" key="6">
    <source>
        <dbReference type="ARBA" id="ARBA00049880"/>
    </source>
</evidence>
<dbReference type="Proteomes" id="UP000008075">
    <property type="component" value="Chromosome"/>
</dbReference>
<evidence type="ECO:0000256" key="5">
    <source>
        <dbReference type="ARBA" id="ARBA00023315"/>
    </source>
</evidence>
<proteinExistence type="inferred from homology"/>
<evidence type="ECO:0000256" key="3">
    <source>
        <dbReference type="ARBA" id="ARBA00022649"/>
    </source>
</evidence>
<dbReference type="Pfam" id="PF08445">
    <property type="entry name" value="FR47"/>
    <property type="match status" value="1"/>
</dbReference>
<dbReference type="Gene3D" id="3.40.630.30">
    <property type="match status" value="1"/>
</dbReference>
<dbReference type="KEGG" id="xne:XNC1_3899"/>
<dbReference type="SUPFAM" id="SSF55729">
    <property type="entry name" value="Acyl-CoA N-acyltransferases (Nat)"/>
    <property type="match status" value="1"/>
</dbReference>
<dbReference type="RefSeq" id="WP_010848675.1">
    <property type="nucleotide sequence ID" value="NC_014228.1"/>
</dbReference>
<dbReference type="InterPro" id="IPR013653">
    <property type="entry name" value="GCN5-like_dom"/>
</dbReference>
<accession>D3VBT8</accession>
<protein>
    <recommendedName>
        <fullName evidence="7">N-acetyltransferase domain-containing protein</fullName>
    </recommendedName>
</protein>
<reference evidence="8 9" key="1">
    <citation type="journal article" date="2011" name="PLoS ONE">
        <title>The entomopathogenic bacterial endosymbionts xenorhabdus and photorhabdus: convergent lifestyles from divergent genomes.</title>
        <authorList>
            <person name="Chaston J.M."/>
            <person name="Suen G."/>
            <person name="Tucker S.L."/>
            <person name="Andersen A.W."/>
            <person name="Bhasin A."/>
            <person name="Bode E."/>
            <person name="Bode H.B."/>
            <person name="Brachmann A.O."/>
            <person name="Cowles C.E."/>
            <person name="Cowles K.N."/>
            <person name="Darby C."/>
            <person name="de Leon L."/>
            <person name="Drace K."/>
            <person name="Du Z."/>
            <person name="Givaudan A."/>
            <person name="Herbert Tran E.E."/>
            <person name="Jewell K.A."/>
            <person name="Knack J.J."/>
            <person name="Krasomil-Osterfeld K.C."/>
            <person name="Kukor R."/>
            <person name="Lanois A."/>
            <person name="Latreille P."/>
            <person name="Leimgruber N.K."/>
            <person name="Lipke C.M."/>
            <person name="Liu R."/>
            <person name="Lu X."/>
            <person name="Martens E.C."/>
            <person name="Marri P.R."/>
            <person name="Medigue C."/>
            <person name="Menard M.L."/>
            <person name="Miller N.M."/>
            <person name="Morales-Soto N."/>
            <person name="Norton S."/>
            <person name="Ogier J.C."/>
            <person name="Orchard S.S."/>
            <person name="Park D."/>
            <person name="Park Y."/>
            <person name="Qurollo B.A."/>
            <person name="Sugar D.R."/>
            <person name="Richards G.R."/>
            <person name="Rouy Z."/>
            <person name="Slominski B."/>
            <person name="Slominski K."/>
            <person name="Snyder H."/>
            <person name="Tjaden B.C."/>
            <person name="van der Hoeven R."/>
            <person name="Welch R.D."/>
            <person name="Wheeler C."/>
            <person name="Xiang B."/>
            <person name="Barbazuk B."/>
            <person name="Gaudriault S."/>
            <person name="Goodner B."/>
            <person name="Slater S.C."/>
            <person name="Forst S."/>
            <person name="Goldman B.S."/>
            <person name="Goodrich-Blair H."/>
        </authorList>
    </citation>
    <scope>NUCLEOTIDE SEQUENCE [LARGE SCALE GENOMIC DNA]</scope>
    <source>
        <strain evidence="9">ATCC 19061 / DSM 3370 / CCUG 14189 / LMG 1036 / NCIMB 9965 / AN6</strain>
    </source>
</reference>
<sequence length="170" mass="19226">MKIVRLDKNKHNRNNFDCGEVALNNYLKAVSGQHDKKDLSRTFVLISNQNESQIKGFYSLALCTVELDELPEKIAKKYPSALHCALIGRLAISKPFQRQGLGEILLIDAIRKAIASSKSIPTPMIIVDAKDDIAKKFYMNVGFQEFPQMKRRLFMPMVVAIEMLKKVDGV</sequence>
<name>D3VBT8_XENNA</name>
<evidence type="ECO:0000256" key="2">
    <source>
        <dbReference type="ARBA" id="ARBA00022491"/>
    </source>
</evidence>
<dbReference type="STRING" id="406817.XNC1_3899"/>
<feature type="domain" description="N-acetyltransferase" evidence="7">
    <location>
        <begin position="83"/>
        <end position="168"/>
    </location>
</feature>
<evidence type="ECO:0000259" key="7">
    <source>
        <dbReference type="PROSITE" id="PS51186"/>
    </source>
</evidence>